<keyword evidence="2" id="KW-0812">Transmembrane</keyword>
<keyword evidence="2" id="KW-0472">Membrane</keyword>
<accession>A0ABR2NDR5</accession>
<organism evidence="3 4">
    <name type="scientific">Hibiscus sabdariffa</name>
    <name type="common">roselle</name>
    <dbReference type="NCBI Taxonomy" id="183260"/>
    <lineage>
        <taxon>Eukaryota</taxon>
        <taxon>Viridiplantae</taxon>
        <taxon>Streptophyta</taxon>
        <taxon>Embryophyta</taxon>
        <taxon>Tracheophyta</taxon>
        <taxon>Spermatophyta</taxon>
        <taxon>Magnoliopsida</taxon>
        <taxon>eudicotyledons</taxon>
        <taxon>Gunneridae</taxon>
        <taxon>Pentapetalae</taxon>
        <taxon>rosids</taxon>
        <taxon>malvids</taxon>
        <taxon>Malvales</taxon>
        <taxon>Malvaceae</taxon>
        <taxon>Malvoideae</taxon>
        <taxon>Hibiscus</taxon>
    </lineage>
</organism>
<feature type="compositionally biased region" description="Gly residues" evidence="1">
    <location>
        <begin position="82"/>
        <end position="95"/>
    </location>
</feature>
<proteinExistence type="predicted"/>
<sequence length="95" mass="10617">MAYRRLICEIARCHSHRMSRLRPDGRTRDGIRNFSHVQRIRMLRPTCRMINVCIGAYLLPGLLLLESYGDGWMDGDSKGSQSGTGTGPGRVPGTL</sequence>
<dbReference type="EMBL" id="JBBPBN010000171">
    <property type="protein sequence ID" value="KAK8974240.1"/>
    <property type="molecule type" value="Genomic_DNA"/>
</dbReference>
<evidence type="ECO:0000313" key="3">
    <source>
        <dbReference type="EMBL" id="KAK8974240.1"/>
    </source>
</evidence>
<feature type="region of interest" description="Disordered" evidence="1">
    <location>
        <begin position="75"/>
        <end position="95"/>
    </location>
</feature>
<evidence type="ECO:0000313" key="4">
    <source>
        <dbReference type="Proteomes" id="UP001396334"/>
    </source>
</evidence>
<comment type="caution">
    <text evidence="3">The sequence shown here is derived from an EMBL/GenBank/DDBJ whole genome shotgun (WGS) entry which is preliminary data.</text>
</comment>
<evidence type="ECO:0000256" key="2">
    <source>
        <dbReference type="SAM" id="Phobius"/>
    </source>
</evidence>
<gene>
    <name evidence="3" type="ORF">V6N11_034609</name>
</gene>
<reference evidence="3 4" key="1">
    <citation type="journal article" date="2024" name="G3 (Bethesda)">
        <title>Genome assembly of Hibiscus sabdariffa L. provides insights into metabolisms of medicinal natural products.</title>
        <authorList>
            <person name="Kim T."/>
        </authorList>
    </citation>
    <scope>NUCLEOTIDE SEQUENCE [LARGE SCALE GENOMIC DNA]</scope>
    <source>
        <strain evidence="3">TK-2024</strain>
        <tissue evidence="3">Old leaves</tissue>
    </source>
</reference>
<keyword evidence="4" id="KW-1185">Reference proteome</keyword>
<name>A0ABR2NDR5_9ROSI</name>
<dbReference type="Proteomes" id="UP001396334">
    <property type="component" value="Unassembled WGS sequence"/>
</dbReference>
<evidence type="ECO:0000256" key="1">
    <source>
        <dbReference type="SAM" id="MobiDB-lite"/>
    </source>
</evidence>
<keyword evidence="2" id="KW-1133">Transmembrane helix</keyword>
<feature type="transmembrane region" description="Helical" evidence="2">
    <location>
        <begin position="49"/>
        <end position="68"/>
    </location>
</feature>
<protein>
    <submittedName>
        <fullName evidence="3">Uncharacterized protein</fullName>
    </submittedName>
</protein>